<evidence type="ECO:0000256" key="1">
    <source>
        <dbReference type="SAM" id="Phobius"/>
    </source>
</evidence>
<comment type="caution">
    <text evidence="2">The sequence shown here is derived from an EMBL/GenBank/DDBJ whole genome shotgun (WGS) entry which is preliminary data.</text>
</comment>
<dbReference type="AlphaFoldDB" id="A0A812ESB6"/>
<proteinExistence type="predicted"/>
<sequence length="302" mass="35506">MTYFSFPPISLFAFPPFSIHYLFTFISYSYYYPQSLNLFSFSGLSTQSYLLFLFLSYVFFLFPIIFRAFSLSPLFLSRFLSFSFLQSLCCLLIHEKHVDACLSYLSVTSSIFFCLSSACILCIFSPFYFFQVFFFSLPIPIFSVPISSTSPVLIRFSLSSLASPAYLHLSHVRLGIRRKQTPFLQILSLFYGFYHCPNILIRSFQYSVFLQIPLCFFFLKIFSIFIKTRPSLLSVLFLFLLPLIFHSSFYYRVVLNSSFFYRLFVNSSFFYRLLFNSTFIYYLVFNSPSFTAWSLFPLSFPS</sequence>
<evidence type="ECO:0000313" key="2">
    <source>
        <dbReference type="EMBL" id="CAE1330743.1"/>
    </source>
</evidence>
<name>A0A812ESB6_ACAPH</name>
<dbReference type="EMBL" id="CAHIKZ030005588">
    <property type="protein sequence ID" value="CAE1330743.1"/>
    <property type="molecule type" value="Genomic_DNA"/>
</dbReference>
<keyword evidence="1" id="KW-0472">Membrane</keyword>
<keyword evidence="1" id="KW-0812">Transmembrane</keyword>
<gene>
    <name evidence="2" type="ORF">SPHA_80014</name>
</gene>
<feature type="transmembrane region" description="Helical" evidence="1">
    <location>
        <begin position="49"/>
        <end position="69"/>
    </location>
</feature>
<keyword evidence="1" id="KW-1133">Transmembrane helix</keyword>
<dbReference type="Proteomes" id="UP000597762">
    <property type="component" value="Unassembled WGS sequence"/>
</dbReference>
<organism evidence="2 3">
    <name type="scientific">Acanthosepion pharaonis</name>
    <name type="common">Pharaoh cuttlefish</name>
    <name type="synonym">Sepia pharaonis</name>
    <dbReference type="NCBI Taxonomy" id="158019"/>
    <lineage>
        <taxon>Eukaryota</taxon>
        <taxon>Metazoa</taxon>
        <taxon>Spiralia</taxon>
        <taxon>Lophotrochozoa</taxon>
        <taxon>Mollusca</taxon>
        <taxon>Cephalopoda</taxon>
        <taxon>Coleoidea</taxon>
        <taxon>Decapodiformes</taxon>
        <taxon>Sepiida</taxon>
        <taxon>Sepiina</taxon>
        <taxon>Sepiidae</taxon>
        <taxon>Acanthosepion</taxon>
    </lineage>
</organism>
<feature type="transmembrane region" description="Helical" evidence="1">
    <location>
        <begin position="206"/>
        <end position="226"/>
    </location>
</feature>
<evidence type="ECO:0000313" key="3">
    <source>
        <dbReference type="Proteomes" id="UP000597762"/>
    </source>
</evidence>
<protein>
    <submittedName>
        <fullName evidence="2">Uncharacterized protein</fullName>
    </submittedName>
</protein>
<feature type="transmembrane region" description="Helical" evidence="1">
    <location>
        <begin position="6"/>
        <end position="28"/>
    </location>
</feature>
<feature type="transmembrane region" description="Helical" evidence="1">
    <location>
        <begin position="233"/>
        <end position="253"/>
    </location>
</feature>
<feature type="transmembrane region" description="Helical" evidence="1">
    <location>
        <begin position="273"/>
        <end position="296"/>
    </location>
</feature>
<reference evidence="2" key="1">
    <citation type="submission" date="2021-01" db="EMBL/GenBank/DDBJ databases">
        <authorList>
            <person name="Li R."/>
            <person name="Bekaert M."/>
        </authorList>
    </citation>
    <scope>NUCLEOTIDE SEQUENCE</scope>
    <source>
        <strain evidence="2">Farmed</strain>
    </source>
</reference>
<feature type="transmembrane region" description="Helical" evidence="1">
    <location>
        <begin position="105"/>
        <end position="130"/>
    </location>
</feature>
<keyword evidence="3" id="KW-1185">Reference proteome</keyword>
<accession>A0A812ESB6</accession>